<dbReference type="AlphaFoldDB" id="A0A0D7BD12"/>
<dbReference type="SUPFAM" id="SSF81383">
    <property type="entry name" value="F-box domain"/>
    <property type="match status" value="1"/>
</dbReference>
<evidence type="ECO:0000313" key="3">
    <source>
        <dbReference type="Proteomes" id="UP000054007"/>
    </source>
</evidence>
<dbReference type="EMBL" id="KN880526">
    <property type="protein sequence ID" value="KIY67431.1"/>
    <property type="molecule type" value="Genomic_DNA"/>
</dbReference>
<dbReference type="Proteomes" id="UP000054007">
    <property type="component" value="Unassembled WGS sequence"/>
</dbReference>
<dbReference type="PROSITE" id="PS50181">
    <property type="entry name" value="FBOX"/>
    <property type="match status" value="1"/>
</dbReference>
<name>A0A0D7BD12_9AGAR</name>
<feature type="domain" description="F-box" evidence="1">
    <location>
        <begin position="2"/>
        <end position="51"/>
    </location>
</feature>
<accession>A0A0D7BD12</accession>
<reference evidence="2 3" key="1">
    <citation type="journal article" date="2015" name="Fungal Genet. Biol.">
        <title>Evolution of novel wood decay mechanisms in Agaricales revealed by the genome sequences of Fistulina hepatica and Cylindrobasidium torrendii.</title>
        <authorList>
            <person name="Floudas D."/>
            <person name="Held B.W."/>
            <person name="Riley R."/>
            <person name="Nagy L.G."/>
            <person name="Koehler G."/>
            <person name="Ransdell A.S."/>
            <person name="Younus H."/>
            <person name="Chow J."/>
            <person name="Chiniquy J."/>
            <person name="Lipzen A."/>
            <person name="Tritt A."/>
            <person name="Sun H."/>
            <person name="Haridas S."/>
            <person name="LaButti K."/>
            <person name="Ohm R.A."/>
            <person name="Kues U."/>
            <person name="Blanchette R.A."/>
            <person name="Grigoriev I.V."/>
            <person name="Minto R.E."/>
            <person name="Hibbett D.S."/>
        </authorList>
    </citation>
    <scope>NUCLEOTIDE SEQUENCE [LARGE SCALE GENOMIC DNA]</scope>
    <source>
        <strain evidence="2 3">FP15055 ss-10</strain>
    </source>
</reference>
<gene>
    <name evidence="2" type="ORF">CYLTODRAFT_422536</name>
</gene>
<dbReference type="InterPro" id="IPR036047">
    <property type="entry name" value="F-box-like_dom_sf"/>
</dbReference>
<keyword evidence="3" id="KW-1185">Reference proteome</keyword>
<evidence type="ECO:0000259" key="1">
    <source>
        <dbReference type="PROSITE" id="PS50181"/>
    </source>
</evidence>
<organism evidence="2 3">
    <name type="scientific">Cylindrobasidium torrendii FP15055 ss-10</name>
    <dbReference type="NCBI Taxonomy" id="1314674"/>
    <lineage>
        <taxon>Eukaryota</taxon>
        <taxon>Fungi</taxon>
        <taxon>Dikarya</taxon>
        <taxon>Basidiomycota</taxon>
        <taxon>Agaricomycotina</taxon>
        <taxon>Agaricomycetes</taxon>
        <taxon>Agaricomycetidae</taxon>
        <taxon>Agaricales</taxon>
        <taxon>Marasmiineae</taxon>
        <taxon>Physalacriaceae</taxon>
        <taxon>Cylindrobasidium</taxon>
    </lineage>
</organism>
<dbReference type="OrthoDB" id="3226064at2759"/>
<evidence type="ECO:0000313" key="2">
    <source>
        <dbReference type="EMBL" id="KIY67431.1"/>
    </source>
</evidence>
<dbReference type="STRING" id="1314674.A0A0D7BD12"/>
<protein>
    <recommendedName>
        <fullName evidence="1">F-box domain-containing protein</fullName>
    </recommendedName>
</protein>
<proteinExistence type="predicted"/>
<dbReference type="InterPro" id="IPR001810">
    <property type="entry name" value="F-box_dom"/>
</dbReference>
<sequence length="444" mass="49759">MSSILLAIPPEILQCILAACHPSDVAAFSKTCHTAYNAVYNTEGSYLWRELLIAFWDDPRLADHETSPTVAIDIPWKQCVQERVHAEWLAATSAKRGAIPFPDLLFLVETFGSVVDSCTPIQVGDPESKPSRSLAWLTNILHNSAVLYQPAVDGSASLGQALARLKVFYSFAETTDPDADSCTAASAVTRRARNRSRHYVYNLQHYTPKRQYGPFLDDGVVNWYHVHHVMNVVWANICDLPAQWACKRPPVGLEAIRAFSAPASFTDEDWAGVRGLWRRYICFMDYRDLFSFNFTNVLRGPRDLAYFEENPRFREATRLIELDLEVVPWEAITFSALKTVPTVYYPRYPPIFARGISRSAHGLESVVEGVVSMAKDGTVRYHFVSSQDGQTLWCSRGVQIGKPGCAAGVVGTWTTTSHEQDDPVGPYWLWKVADGDASVLFDHM</sequence>